<dbReference type="InterPro" id="IPR006665">
    <property type="entry name" value="OmpA-like"/>
</dbReference>
<sequence length="452" mass="50221">MGFVFLKEELITFALKLKDYYMKKILGLVVVGFLLFTPLFAQVDFNRWSIEVDGGFNKPMGPLTPGYLSPTLNVGHAGISGRYMINQYFGVSSDLGFGVFREVRGESPRFRTSYQNLNIQGVVNFGRILNFESFMPKLGLLYHGGVGGSRLDYEPNLFGIEIPAEYAYTIVNGFTGLFSISPRVALKGDISVYLNGRQTFTFDGMSYNAPFVVDPPRNPFVHATGTWWTGTLGLAIYLGKKDVHADWYIEGEKYATKAELAQQIGELKDMLKDSDGDGIPDYIDKEPNTPIGARVDSFGRTLDSDGDGIPDHLDKCPFVPGPASNDGCPVKEVNEIDYFKKAINEGYVNVYFAFDRAKPQPFSSSSVNYVANFLKRNPGVNLEIKGFADELGPENYNMKLSERRAKSVYDLLIAAGIDAGRLSYKGYGEDTSVDKRSADARQLARRTSFEVK</sequence>
<evidence type="ECO:0000256" key="1">
    <source>
        <dbReference type="ARBA" id="ARBA00004442"/>
    </source>
</evidence>
<dbReference type="EMBL" id="BMYF01000018">
    <property type="protein sequence ID" value="GHB45298.1"/>
    <property type="molecule type" value="Genomic_DNA"/>
</dbReference>
<dbReference type="Pfam" id="PF02412">
    <property type="entry name" value="TSP_3"/>
    <property type="match status" value="1"/>
</dbReference>
<keyword evidence="3 5" id="KW-0472">Membrane</keyword>
<comment type="caution">
    <text evidence="7">The sequence shown here is derived from an EMBL/GenBank/DDBJ whole genome shotgun (WGS) entry which is preliminary data.</text>
</comment>
<evidence type="ECO:0000313" key="8">
    <source>
        <dbReference type="Proteomes" id="UP000642809"/>
    </source>
</evidence>
<dbReference type="Pfam" id="PF00691">
    <property type="entry name" value="OmpA"/>
    <property type="match status" value="1"/>
</dbReference>
<proteinExistence type="predicted"/>
<evidence type="ECO:0000256" key="2">
    <source>
        <dbReference type="ARBA" id="ARBA00022729"/>
    </source>
</evidence>
<evidence type="ECO:0000313" key="7">
    <source>
        <dbReference type="EMBL" id="GHB45298.1"/>
    </source>
</evidence>
<keyword evidence="2" id="KW-0732">Signal</keyword>
<dbReference type="InterPro" id="IPR003367">
    <property type="entry name" value="Thrombospondin_3-like_rpt"/>
</dbReference>
<evidence type="ECO:0000256" key="4">
    <source>
        <dbReference type="ARBA" id="ARBA00023237"/>
    </source>
</evidence>
<dbReference type="GO" id="GO:0009279">
    <property type="term" value="C:cell outer membrane"/>
    <property type="evidence" value="ECO:0007669"/>
    <property type="project" value="UniProtKB-SubCell"/>
</dbReference>
<dbReference type="Gene3D" id="3.30.1330.60">
    <property type="entry name" value="OmpA-like domain"/>
    <property type="match status" value="1"/>
</dbReference>
<evidence type="ECO:0000256" key="5">
    <source>
        <dbReference type="PROSITE-ProRule" id="PRU00473"/>
    </source>
</evidence>
<dbReference type="InterPro" id="IPR050330">
    <property type="entry name" value="Bact_OuterMem_StrucFunc"/>
</dbReference>
<dbReference type="InterPro" id="IPR036737">
    <property type="entry name" value="OmpA-like_sf"/>
</dbReference>
<dbReference type="PROSITE" id="PS51123">
    <property type="entry name" value="OMPA_2"/>
    <property type="match status" value="1"/>
</dbReference>
<dbReference type="Proteomes" id="UP000642809">
    <property type="component" value="Unassembled WGS sequence"/>
</dbReference>
<dbReference type="InterPro" id="IPR006664">
    <property type="entry name" value="OMP_bac"/>
</dbReference>
<dbReference type="InterPro" id="IPR006690">
    <property type="entry name" value="OMPA-like_CS"/>
</dbReference>
<dbReference type="PROSITE" id="PS01068">
    <property type="entry name" value="OMPA_1"/>
    <property type="match status" value="1"/>
</dbReference>
<dbReference type="PANTHER" id="PTHR30329">
    <property type="entry name" value="STATOR ELEMENT OF FLAGELLAR MOTOR COMPLEX"/>
    <property type="match status" value="1"/>
</dbReference>
<dbReference type="InterPro" id="IPR028974">
    <property type="entry name" value="TSP_type-3_rpt"/>
</dbReference>
<dbReference type="GO" id="GO:0005509">
    <property type="term" value="F:calcium ion binding"/>
    <property type="evidence" value="ECO:0007669"/>
    <property type="project" value="InterPro"/>
</dbReference>
<evidence type="ECO:0000259" key="6">
    <source>
        <dbReference type="PROSITE" id="PS51123"/>
    </source>
</evidence>
<gene>
    <name evidence="7" type="ORF">GCM10008106_27840</name>
</gene>
<dbReference type="PANTHER" id="PTHR30329:SF21">
    <property type="entry name" value="LIPOPROTEIN YIAD-RELATED"/>
    <property type="match status" value="1"/>
</dbReference>
<comment type="subcellular location">
    <subcellularLocation>
        <location evidence="1">Cell outer membrane</location>
    </subcellularLocation>
</comment>
<keyword evidence="4" id="KW-0998">Cell outer membrane</keyword>
<protein>
    <recommendedName>
        <fullName evidence="6">OmpA-like domain-containing protein</fullName>
    </recommendedName>
</protein>
<dbReference type="GO" id="GO:0007155">
    <property type="term" value="P:cell adhesion"/>
    <property type="evidence" value="ECO:0007669"/>
    <property type="project" value="InterPro"/>
</dbReference>
<dbReference type="PRINTS" id="PR01021">
    <property type="entry name" value="OMPADOMAIN"/>
</dbReference>
<accession>A0A8J3CYN9</accession>
<name>A0A8J3CYN9_9BACT</name>
<reference evidence="7" key="2">
    <citation type="submission" date="2020-09" db="EMBL/GenBank/DDBJ databases">
        <authorList>
            <person name="Sun Q."/>
            <person name="Kim S."/>
        </authorList>
    </citation>
    <scope>NUCLEOTIDE SEQUENCE</scope>
    <source>
        <strain evidence="7">KCTC 23224</strain>
    </source>
</reference>
<dbReference type="AlphaFoldDB" id="A0A8J3CYN9"/>
<keyword evidence="8" id="KW-1185">Reference proteome</keyword>
<organism evidence="7 8">
    <name type="scientific">Mongoliitalea lutea</name>
    <dbReference type="NCBI Taxonomy" id="849756"/>
    <lineage>
        <taxon>Bacteria</taxon>
        <taxon>Pseudomonadati</taxon>
        <taxon>Bacteroidota</taxon>
        <taxon>Cytophagia</taxon>
        <taxon>Cytophagales</taxon>
        <taxon>Cyclobacteriaceae</taxon>
        <taxon>Mongoliitalea</taxon>
    </lineage>
</organism>
<reference evidence="7" key="1">
    <citation type="journal article" date="2014" name="Int. J. Syst. Evol. Microbiol.">
        <title>Complete genome sequence of Corynebacterium casei LMG S-19264T (=DSM 44701T), isolated from a smear-ripened cheese.</title>
        <authorList>
            <consortium name="US DOE Joint Genome Institute (JGI-PGF)"/>
            <person name="Walter F."/>
            <person name="Albersmeier A."/>
            <person name="Kalinowski J."/>
            <person name="Ruckert C."/>
        </authorList>
    </citation>
    <scope>NUCLEOTIDE SEQUENCE</scope>
    <source>
        <strain evidence="7">KCTC 23224</strain>
    </source>
</reference>
<dbReference type="Gene3D" id="4.10.1080.10">
    <property type="entry name" value="TSP type-3 repeat"/>
    <property type="match status" value="1"/>
</dbReference>
<dbReference type="SUPFAM" id="SSF103647">
    <property type="entry name" value="TSP type-3 repeat"/>
    <property type="match status" value="1"/>
</dbReference>
<feature type="domain" description="OmpA-like" evidence="6">
    <location>
        <begin position="339"/>
        <end position="452"/>
    </location>
</feature>
<dbReference type="CDD" id="cd07185">
    <property type="entry name" value="OmpA_C-like"/>
    <property type="match status" value="1"/>
</dbReference>
<dbReference type="SUPFAM" id="SSF103088">
    <property type="entry name" value="OmpA-like"/>
    <property type="match status" value="1"/>
</dbReference>
<evidence type="ECO:0000256" key="3">
    <source>
        <dbReference type="ARBA" id="ARBA00023136"/>
    </source>
</evidence>